<name>A0A1I5CJY8_9FLAO</name>
<dbReference type="EMBL" id="FOVL01000022">
    <property type="protein sequence ID" value="SFN87223.1"/>
    <property type="molecule type" value="Genomic_DNA"/>
</dbReference>
<evidence type="ECO:0000259" key="3">
    <source>
        <dbReference type="Pfam" id="PF07804"/>
    </source>
</evidence>
<evidence type="ECO:0000313" key="4">
    <source>
        <dbReference type="EMBL" id="SFN87223.1"/>
    </source>
</evidence>
<dbReference type="STRING" id="287099.SAMN05660413_02882"/>
<dbReference type="Pfam" id="PF07804">
    <property type="entry name" value="HipA_C"/>
    <property type="match status" value="1"/>
</dbReference>
<keyword evidence="5" id="KW-1185">Reference proteome</keyword>
<sequence>MFSNGDAHLKNFAILETPMGDHWLSPAYDLLNTRIHVDDSDFALEEGLLP</sequence>
<accession>A0A1I5CJY8</accession>
<protein>
    <submittedName>
        <fullName evidence="4">HipA-like C-terminal domain-containing protein</fullName>
    </submittedName>
</protein>
<dbReference type="InterPro" id="IPR012893">
    <property type="entry name" value="HipA-like_C"/>
</dbReference>
<dbReference type="AlphaFoldDB" id="A0A1I5CJY8"/>
<organism evidence="4 5">
    <name type="scientific">Salegentibacter flavus</name>
    <dbReference type="NCBI Taxonomy" id="287099"/>
    <lineage>
        <taxon>Bacteria</taxon>
        <taxon>Pseudomonadati</taxon>
        <taxon>Bacteroidota</taxon>
        <taxon>Flavobacteriia</taxon>
        <taxon>Flavobacteriales</taxon>
        <taxon>Flavobacteriaceae</taxon>
        <taxon>Salegentibacter</taxon>
    </lineage>
</organism>
<evidence type="ECO:0000313" key="5">
    <source>
        <dbReference type="Proteomes" id="UP000199153"/>
    </source>
</evidence>
<evidence type="ECO:0000256" key="1">
    <source>
        <dbReference type="ARBA" id="ARBA00022679"/>
    </source>
</evidence>
<evidence type="ECO:0000256" key="2">
    <source>
        <dbReference type="ARBA" id="ARBA00022777"/>
    </source>
</evidence>
<dbReference type="GO" id="GO:0016301">
    <property type="term" value="F:kinase activity"/>
    <property type="evidence" value="ECO:0007669"/>
    <property type="project" value="UniProtKB-KW"/>
</dbReference>
<reference evidence="4 5" key="1">
    <citation type="submission" date="2016-10" db="EMBL/GenBank/DDBJ databases">
        <authorList>
            <person name="de Groot N.N."/>
        </authorList>
    </citation>
    <scope>NUCLEOTIDE SEQUENCE [LARGE SCALE GENOMIC DNA]</scope>
    <source>
        <strain evidence="4 5">DSM 17794</strain>
    </source>
</reference>
<keyword evidence="2" id="KW-0418">Kinase</keyword>
<gene>
    <name evidence="4" type="ORF">SAMN05660413_02882</name>
</gene>
<feature type="domain" description="HipA-like C-terminal" evidence="3">
    <location>
        <begin position="2"/>
        <end position="39"/>
    </location>
</feature>
<keyword evidence="1" id="KW-0808">Transferase</keyword>
<dbReference type="Proteomes" id="UP000199153">
    <property type="component" value="Unassembled WGS sequence"/>
</dbReference>
<proteinExistence type="predicted"/>